<reference evidence="1" key="1">
    <citation type="submission" date="2023-04" db="EMBL/GenBank/DDBJ databases">
        <title>Draft Genome sequencing of Naganishia species isolated from polar environments using Oxford Nanopore Technology.</title>
        <authorList>
            <person name="Leo P."/>
            <person name="Venkateswaran K."/>
        </authorList>
    </citation>
    <scope>NUCLEOTIDE SEQUENCE</scope>
    <source>
        <strain evidence="1">MNA-CCFEE 5262</strain>
    </source>
</reference>
<evidence type="ECO:0000313" key="2">
    <source>
        <dbReference type="Proteomes" id="UP001230649"/>
    </source>
</evidence>
<protein>
    <submittedName>
        <fullName evidence="1">Uncharacterized protein</fullName>
    </submittedName>
</protein>
<name>A0ACC2VH60_9TREE</name>
<dbReference type="EMBL" id="JASBWS010000098">
    <property type="protein sequence ID" value="KAJ9097946.1"/>
    <property type="molecule type" value="Genomic_DNA"/>
</dbReference>
<proteinExistence type="predicted"/>
<organism evidence="1 2">
    <name type="scientific">Naganishia adeliensis</name>
    <dbReference type="NCBI Taxonomy" id="92952"/>
    <lineage>
        <taxon>Eukaryota</taxon>
        <taxon>Fungi</taxon>
        <taxon>Dikarya</taxon>
        <taxon>Basidiomycota</taxon>
        <taxon>Agaricomycotina</taxon>
        <taxon>Tremellomycetes</taxon>
        <taxon>Filobasidiales</taxon>
        <taxon>Filobasidiaceae</taxon>
        <taxon>Naganishia</taxon>
    </lineage>
</organism>
<comment type="caution">
    <text evidence="1">The sequence shown here is derived from an EMBL/GenBank/DDBJ whole genome shotgun (WGS) entry which is preliminary data.</text>
</comment>
<dbReference type="Proteomes" id="UP001230649">
    <property type="component" value="Unassembled WGS sequence"/>
</dbReference>
<accession>A0ACC2VH60</accession>
<gene>
    <name evidence="1" type="ORF">QFC20_006074</name>
</gene>
<evidence type="ECO:0000313" key="1">
    <source>
        <dbReference type="EMBL" id="KAJ9097946.1"/>
    </source>
</evidence>
<keyword evidence="2" id="KW-1185">Reference proteome</keyword>
<sequence length="736" mass="81407">MPPSLAAVKAEIKTWERAFRAKHDRNPTREDIKARRDIADKYNLYKRLVKAAAEVESGAQASTSASNGKRSSGSTTAIRPESEATAVSAPRESSLGLEGVHNESPFQTPKKKTSDRWRRPTNPGEEGRPEDNEPPPISNNPFLSPAEKIAQTPSLLSSLKKAKSYPTPVSDPKHSNPFEDDVVENKEQGTPRKRGVEADAFKSPSKQAFLFAPSPKRLKSLLEVNSLHASSSSREPQRSTTAYASPARSTTLPSITPRTRARKRLRGEEVDDTPEKDREREGKSLKIGSRWAQARSLRLQRSSGALGEDVARQGANGEEKDPQSIKRINVWKRNVQEETMSQHDQGADASADHLSDDDDEILGPTPVKPTANPSNISMTSGKRLFVDMLPPIDTTTHLRKPPMTSGQAACEASGKLQDEVQDMELQDVGLDSAEGITRTPSKAMSRFMAMKPKSTGSPHTMHVDSGAFDDEVSHAMNIVDNGLPLAAEETSPLMRDLYVEPDASDTDDEQVPVETIDIEDFKTGDEETEPQKKWGPSEQSLAKEIVLSDEEGEGPNRQVSDEDHRMEDGDAERVPRGPKKLRIESYRYTLQQKVAQQRTKRKHNLFDENDFEEMQGNEDGDVDEDDVRESAPNQPDPFQALSQLSIQSPDSKVIRKTMALQEARAKAIFDGRARERLRAAKRAPVYGAGEGMERGNEAEEGYAGQPDPFVDEGDDDDWESDAEGWKATGLPDDDDW</sequence>